<sequence length="169" mass="18946">MIDRGIGVAGIGLALIFGATQYFEVSLPAWISPTGVGLGIFMLGASVGLVWSGRSRGTEKAAPAERALLRLHIFADNHVPERLADENIFRWYYLSHILVMERSDGAQKAVELPTIFVTFEPEVRITTLKVRSPDMRLPRHEVKEFNQKFAIIVFSERPPEGTLEIRVEK</sequence>
<organism evidence="2 3">
    <name type="scientific">Euhalothece natronophila Z-M001</name>
    <dbReference type="NCBI Taxonomy" id="522448"/>
    <lineage>
        <taxon>Bacteria</taxon>
        <taxon>Bacillati</taxon>
        <taxon>Cyanobacteriota</taxon>
        <taxon>Cyanophyceae</taxon>
        <taxon>Oscillatoriophycideae</taxon>
        <taxon>Chroococcales</taxon>
        <taxon>Halothecacae</taxon>
        <taxon>Halothece cluster</taxon>
        <taxon>Euhalothece</taxon>
    </lineage>
</organism>
<protein>
    <submittedName>
        <fullName evidence="2">Uncharacterized protein</fullName>
    </submittedName>
</protein>
<dbReference type="AlphaFoldDB" id="A0A5B8NM67"/>
<dbReference type="Proteomes" id="UP000318453">
    <property type="component" value="Chromosome"/>
</dbReference>
<evidence type="ECO:0000313" key="3">
    <source>
        <dbReference type="Proteomes" id="UP000318453"/>
    </source>
</evidence>
<feature type="transmembrane region" description="Helical" evidence="1">
    <location>
        <begin position="5"/>
        <end position="23"/>
    </location>
</feature>
<dbReference type="KEGG" id="enn:FRE64_10865"/>
<dbReference type="EMBL" id="CP042326">
    <property type="protein sequence ID" value="QDZ40413.1"/>
    <property type="molecule type" value="Genomic_DNA"/>
</dbReference>
<keyword evidence="3" id="KW-1185">Reference proteome</keyword>
<proteinExistence type="predicted"/>
<dbReference type="RefSeq" id="WP_146296139.1">
    <property type="nucleotide sequence ID" value="NZ_CP042326.1"/>
</dbReference>
<gene>
    <name evidence="2" type="ORF">FRE64_10865</name>
</gene>
<accession>A0A5B8NM67</accession>
<name>A0A5B8NM67_9CHRO</name>
<feature type="transmembrane region" description="Helical" evidence="1">
    <location>
        <begin position="29"/>
        <end position="51"/>
    </location>
</feature>
<keyword evidence="1" id="KW-0812">Transmembrane</keyword>
<dbReference type="OrthoDB" id="9825333at2"/>
<reference evidence="2" key="1">
    <citation type="submission" date="2019-08" db="EMBL/GenBank/DDBJ databases">
        <title>Carotenoids and Carotenoid Binding Proteins in the Halophilic Cyanobacterium Euhalothece sp. ZM00.</title>
        <authorList>
            <person name="Cho S.M."/>
            <person name="Song J.Y."/>
            <person name="Park Y.-I."/>
        </authorList>
    </citation>
    <scope>NUCLEOTIDE SEQUENCE [LARGE SCALE GENOMIC DNA]</scope>
    <source>
        <strain evidence="2">Z-M001</strain>
    </source>
</reference>
<evidence type="ECO:0000313" key="2">
    <source>
        <dbReference type="EMBL" id="QDZ40413.1"/>
    </source>
</evidence>
<keyword evidence="1" id="KW-0472">Membrane</keyword>
<evidence type="ECO:0000256" key="1">
    <source>
        <dbReference type="SAM" id="Phobius"/>
    </source>
</evidence>
<keyword evidence="1" id="KW-1133">Transmembrane helix</keyword>